<sequence>MKSLVCAIFLLAAVFDAKAITCYSISETDCTAYDSRLLSACQDLEAGNTRYTETCPSSSDSCYYSTFYISEPGLYRLTARIGGCEYGAINGCYSRSELSSIDPSIEVVLDDLEDTLGSNIQGLQACFCNSNLCNTGLSNNSLLLQTNYMIVGLLALLALLPVIEFTVM</sequence>
<evidence type="ECO:0000313" key="3">
    <source>
        <dbReference type="EMBL" id="KAJ8042515.1"/>
    </source>
</evidence>
<feature type="transmembrane region" description="Helical" evidence="1">
    <location>
        <begin position="148"/>
        <end position="167"/>
    </location>
</feature>
<feature type="chain" id="PRO_5040403489" evidence="2">
    <location>
        <begin position="20"/>
        <end position="168"/>
    </location>
</feature>
<feature type="signal peptide" evidence="2">
    <location>
        <begin position="1"/>
        <end position="19"/>
    </location>
</feature>
<gene>
    <name evidence="3" type="ORF">HOLleu_13585</name>
</gene>
<evidence type="ECO:0000256" key="1">
    <source>
        <dbReference type="SAM" id="Phobius"/>
    </source>
</evidence>
<keyword evidence="2" id="KW-0732">Signal</keyword>
<proteinExistence type="predicted"/>
<organism evidence="3 4">
    <name type="scientific">Holothuria leucospilota</name>
    <name type="common">Black long sea cucumber</name>
    <name type="synonym">Mertensiothuria leucospilota</name>
    <dbReference type="NCBI Taxonomy" id="206669"/>
    <lineage>
        <taxon>Eukaryota</taxon>
        <taxon>Metazoa</taxon>
        <taxon>Echinodermata</taxon>
        <taxon>Eleutherozoa</taxon>
        <taxon>Echinozoa</taxon>
        <taxon>Holothuroidea</taxon>
        <taxon>Aspidochirotacea</taxon>
        <taxon>Aspidochirotida</taxon>
        <taxon>Holothuriidae</taxon>
        <taxon>Holothuria</taxon>
    </lineage>
</organism>
<reference evidence="3" key="1">
    <citation type="submission" date="2021-10" db="EMBL/GenBank/DDBJ databases">
        <title>Tropical sea cucumber genome reveals ecological adaptation and Cuvierian tubules defense mechanism.</title>
        <authorList>
            <person name="Chen T."/>
        </authorList>
    </citation>
    <scope>NUCLEOTIDE SEQUENCE</scope>
    <source>
        <strain evidence="3">Nanhai2018</strain>
        <tissue evidence="3">Muscle</tissue>
    </source>
</reference>
<evidence type="ECO:0000313" key="4">
    <source>
        <dbReference type="Proteomes" id="UP001152320"/>
    </source>
</evidence>
<dbReference type="AlphaFoldDB" id="A0A9Q1CD75"/>
<name>A0A9Q1CD75_HOLLE</name>
<comment type="caution">
    <text evidence="3">The sequence shown here is derived from an EMBL/GenBank/DDBJ whole genome shotgun (WGS) entry which is preliminary data.</text>
</comment>
<keyword evidence="1" id="KW-0812">Transmembrane</keyword>
<evidence type="ECO:0000256" key="2">
    <source>
        <dbReference type="SAM" id="SignalP"/>
    </source>
</evidence>
<keyword evidence="1" id="KW-1133">Transmembrane helix</keyword>
<keyword evidence="1" id="KW-0472">Membrane</keyword>
<dbReference type="EMBL" id="JAIZAY010000005">
    <property type="protein sequence ID" value="KAJ8042515.1"/>
    <property type="molecule type" value="Genomic_DNA"/>
</dbReference>
<protein>
    <submittedName>
        <fullName evidence="3">Uncharacterized protein</fullName>
    </submittedName>
</protein>
<keyword evidence="4" id="KW-1185">Reference proteome</keyword>
<dbReference type="Proteomes" id="UP001152320">
    <property type="component" value="Chromosome 5"/>
</dbReference>
<accession>A0A9Q1CD75</accession>